<dbReference type="Pfam" id="PF00248">
    <property type="entry name" value="Aldo_ket_red"/>
    <property type="match status" value="1"/>
</dbReference>
<dbReference type="SUPFAM" id="SSF51430">
    <property type="entry name" value="NAD(P)-linked oxidoreductase"/>
    <property type="match status" value="1"/>
</dbReference>
<dbReference type="Proteomes" id="UP000663845">
    <property type="component" value="Unassembled WGS sequence"/>
</dbReference>
<dbReference type="PANTHER" id="PTHR43625:SF40">
    <property type="entry name" value="ALDO-KETO REDUCTASE YAKC [NADP(+)]"/>
    <property type="match status" value="1"/>
</dbReference>
<dbReference type="InterPro" id="IPR036812">
    <property type="entry name" value="NAD(P)_OxRdtase_dom_sf"/>
</dbReference>
<evidence type="ECO:0000313" key="5">
    <source>
        <dbReference type="Proteomes" id="UP000663845"/>
    </source>
</evidence>
<protein>
    <recommendedName>
        <fullName evidence="2">NADP-dependent oxidoreductase domain-containing protein</fullName>
    </recommendedName>
</protein>
<comment type="caution">
    <text evidence="3">The sequence shown here is derived from an EMBL/GenBank/DDBJ whole genome shotgun (WGS) entry which is preliminary data.</text>
</comment>
<evidence type="ECO:0000313" key="3">
    <source>
        <dbReference type="EMBL" id="CAF1482410.1"/>
    </source>
</evidence>
<feature type="domain" description="NADP-dependent oxidoreductase" evidence="2">
    <location>
        <begin position="19"/>
        <end position="336"/>
    </location>
</feature>
<dbReference type="InterPro" id="IPR023210">
    <property type="entry name" value="NADP_OxRdtase_dom"/>
</dbReference>
<dbReference type="EMBL" id="CAJNOG010001967">
    <property type="protein sequence ID" value="CAF1482410.1"/>
    <property type="molecule type" value="Genomic_DNA"/>
</dbReference>
<dbReference type="GO" id="GO:0005737">
    <property type="term" value="C:cytoplasm"/>
    <property type="evidence" value="ECO:0007669"/>
    <property type="project" value="TreeGrafter"/>
</dbReference>
<dbReference type="AlphaFoldDB" id="A0A815RX06"/>
<dbReference type="PANTHER" id="PTHR43625">
    <property type="entry name" value="AFLATOXIN B1 ALDEHYDE REDUCTASE"/>
    <property type="match status" value="1"/>
</dbReference>
<dbReference type="Proteomes" id="UP000663844">
    <property type="component" value="Unassembled WGS sequence"/>
</dbReference>
<organism evidence="3 5">
    <name type="scientific">Adineta steineri</name>
    <dbReference type="NCBI Taxonomy" id="433720"/>
    <lineage>
        <taxon>Eukaryota</taxon>
        <taxon>Metazoa</taxon>
        <taxon>Spiralia</taxon>
        <taxon>Gnathifera</taxon>
        <taxon>Rotifera</taxon>
        <taxon>Eurotatoria</taxon>
        <taxon>Bdelloidea</taxon>
        <taxon>Adinetida</taxon>
        <taxon>Adinetidae</taxon>
        <taxon>Adineta</taxon>
    </lineage>
</organism>
<dbReference type="GO" id="GO:0016491">
    <property type="term" value="F:oxidoreductase activity"/>
    <property type="evidence" value="ECO:0007669"/>
    <property type="project" value="UniProtKB-KW"/>
</dbReference>
<keyword evidence="1" id="KW-0560">Oxidoreductase</keyword>
<dbReference type="Gene3D" id="3.20.20.100">
    <property type="entry name" value="NADP-dependent oxidoreductase domain"/>
    <property type="match status" value="1"/>
</dbReference>
<sequence length="364" mass="41043">MSYEIPQRQLGKNGPNVSAIGFGAMGLSVSYGKVASDEERFKVLDRAIELGSTYIDSADKYGDNEDLLGKYFKKYPQQRQKVIENILFLIQKYNKSFIVVEQIFLASKFAGVISSDGTYSVRGDAEYIHQAIESSLNRLQVPYIDLYYVHRIDPKVPIEETMTALKELVQQGKIKYIGLSECSSDTIRRAYAIHPISAVQIEYSPFSLDIEKEEIGVLKTCRQFGIAIVCYSPLGRGMLTGQYKSPDDFETNDSRRLFPRFSKENFPKNLQLVETFKKLAAKKVYTSGQLSLALILAQGEDFFVIPGTTKIKNLEENVGAAEIELTQEEIEQLRQACQHADIGGDRYPEIFNLYPFGNSAPLKN</sequence>
<dbReference type="EMBL" id="CAJOAZ010003157">
    <property type="protein sequence ID" value="CAF3988735.1"/>
    <property type="molecule type" value="Genomic_DNA"/>
</dbReference>
<name>A0A815RX06_9BILA</name>
<evidence type="ECO:0000313" key="4">
    <source>
        <dbReference type="EMBL" id="CAF3988735.1"/>
    </source>
</evidence>
<dbReference type="InterPro" id="IPR050791">
    <property type="entry name" value="Aldo-Keto_reductase"/>
</dbReference>
<evidence type="ECO:0000256" key="1">
    <source>
        <dbReference type="ARBA" id="ARBA00023002"/>
    </source>
</evidence>
<evidence type="ECO:0000259" key="2">
    <source>
        <dbReference type="Pfam" id="PF00248"/>
    </source>
</evidence>
<accession>A0A815RX06</accession>
<reference evidence="3" key="1">
    <citation type="submission" date="2021-02" db="EMBL/GenBank/DDBJ databases">
        <authorList>
            <person name="Nowell W R."/>
        </authorList>
    </citation>
    <scope>NUCLEOTIDE SEQUENCE</scope>
</reference>
<gene>
    <name evidence="3" type="ORF">JYZ213_LOCUS42451</name>
    <name evidence="4" type="ORF">OXD698_LOCUS28820</name>
</gene>
<proteinExistence type="predicted"/>